<dbReference type="AlphaFoldDB" id="H9C4Q4"/>
<evidence type="ECO:0000313" key="10">
    <source>
        <dbReference type="EMBL" id="AFC34065.1"/>
    </source>
</evidence>
<comment type="similarity">
    <text evidence="9">Belongs to the pannexin family.</text>
</comment>
<comment type="subcellular location">
    <subcellularLocation>
        <location evidence="1 9">Cell membrane</location>
        <topology evidence="1 9">Multi-pass membrane protein</topology>
    </subcellularLocation>
</comment>
<comment type="function">
    <text evidence="9">Structural component of the gap junctions.</text>
</comment>
<gene>
    <name evidence="9" type="primary">inx</name>
</gene>
<keyword evidence="2 9" id="KW-0813">Transport</keyword>
<dbReference type="GO" id="GO:0005886">
    <property type="term" value="C:plasma membrane"/>
    <property type="evidence" value="ECO:0007669"/>
    <property type="project" value="UniProtKB-SubCell"/>
</dbReference>
<feature type="transmembrane region" description="Helical" evidence="9">
    <location>
        <begin position="237"/>
        <end position="258"/>
    </location>
</feature>
<evidence type="ECO:0000256" key="9">
    <source>
        <dbReference type="RuleBase" id="RU010713"/>
    </source>
</evidence>
<dbReference type="InterPro" id="IPR000990">
    <property type="entry name" value="Innexin"/>
</dbReference>
<keyword evidence="3" id="KW-1003">Cell membrane</keyword>
<dbReference type="EMBL" id="JQ231010">
    <property type="protein sequence ID" value="AFC34065.1"/>
    <property type="molecule type" value="mRNA"/>
</dbReference>
<evidence type="ECO:0000256" key="1">
    <source>
        <dbReference type="ARBA" id="ARBA00004651"/>
    </source>
</evidence>
<proteinExistence type="evidence at transcript level"/>
<name>H9C4Q4_9ANNE</name>
<feature type="transmembrane region" description="Helical" evidence="9">
    <location>
        <begin position="104"/>
        <end position="126"/>
    </location>
</feature>
<dbReference type="TCDB" id="1.A.25.1.9">
    <property type="family name" value="the gap junction-forming innexin (innexin) family"/>
</dbReference>
<comment type="caution">
    <text evidence="9">Lacks conserved residue(s) required for the propagation of feature annotation.</text>
</comment>
<dbReference type="PANTHER" id="PTHR11893:SF36">
    <property type="entry name" value="INNEXIN-5"/>
    <property type="match status" value="1"/>
</dbReference>
<protein>
    <recommendedName>
        <fullName evidence="9">Innexin</fullName>
    </recommendedName>
</protein>
<keyword evidence="6 9" id="KW-0406">Ion transport</keyword>
<evidence type="ECO:0000256" key="5">
    <source>
        <dbReference type="ARBA" id="ARBA00022989"/>
    </source>
</evidence>
<keyword evidence="5 9" id="KW-1133">Transmembrane helix</keyword>
<dbReference type="Pfam" id="PF00876">
    <property type="entry name" value="Innexin"/>
    <property type="match status" value="1"/>
</dbReference>
<feature type="transmembrane region" description="Helical" evidence="9">
    <location>
        <begin position="331"/>
        <end position="351"/>
    </location>
</feature>
<dbReference type="PRINTS" id="PR01262">
    <property type="entry name" value="INNEXIN"/>
</dbReference>
<evidence type="ECO:0000256" key="7">
    <source>
        <dbReference type="ARBA" id="ARBA00023136"/>
    </source>
</evidence>
<evidence type="ECO:0000256" key="2">
    <source>
        <dbReference type="ARBA" id="ARBA00022448"/>
    </source>
</evidence>
<evidence type="ECO:0000256" key="6">
    <source>
        <dbReference type="ARBA" id="ARBA00023065"/>
    </source>
</evidence>
<organism evidence="10">
    <name type="scientific">Hirudo verbana</name>
    <dbReference type="NCBI Taxonomy" id="311461"/>
    <lineage>
        <taxon>Eukaryota</taxon>
        <taxon>Metazoa</taxon>
        <taxon>Spiralia</taxon>
        <taxon>Lophotrochozoa</taxon>
        <taxon>Annelida</taxon>
        <taxon>Clitellata</taxon>
        <taxon>Hirudinea</taxon>
        <taxon>Hirudinida</taxon>
        <taxon>Hirudiniformes</taxon>
        <taxon>Hirudinidae</taxon>
        <taxon>Hirudo</taxon>
    </lineage>
</organism>
<sequence>MIHKVLEVLSRMREFRELLSDNDDSVDRLHRHYTCCFLLLSASMVGLKQFAGAPIDCWCPGQFSPSHVSYANSICWVNGTYYVPFDDYLPLPNQSRTAILYYQWVPFLLLTQSFVFTLPGFFWRVFSSKLGMNLSSIIGCMKATQCNIVECTLDSGTNFQKSTKQAVVQVVSYLRGRSQLKPAWRNDYHFRNEDGLEHYDIIGMEKKSYYSTFLRFCSILMWPVCCLCRRSPAPGRLCLLFLAMKLLNLVNTCFQFLFLNSFLNKTPHDGFLRTIATSLERISLGELVNFQLDQGRFPKVTMCDFHIRQQVNLHRYTVQCVLPINLFNEKVFLMLWVWLVLLILITVLNLFSWTPVMFPCCQAGYIKQRLRLVTNSERIDSRSTMKFLTSYMGSDGVLTLKLVASNSDEEGAARLLHGLWQDYRQHSPDRSGTWKGRKCKGHTEVRREKTQTKSLWEAVRKRNHRRKTPTRHDTLQCNEV</sequence>
<dbReference type="GO" id="GO:0034220">
    <property type="term" value="P:monoatomic ion transmembrane transport"/>
    <property type="evidence" value="ECO:0007669"/>
    <property type="project" value="UniProtKB-KW"/>
</dbReference>
<dbReference type="PROSITE" id="PS51013">
    <property type="entry name" value="PANNEXIN"/>
    <property type="match status" value="1"/>
</dbReference>
<dbReference type="GO" id="GO:0005921">
    <property type="term" value="C:gap junction"/>
    <property type="evidence" value="ECO:0007669"/>
    <property type="project" value="UniProtKB-UniRule"/>
</dbReference>
<accession>H9C4Q4</accession>
<keyword evidence="7 9" id="KW-0472">Membrane</keyword>
<evidence type="ECO:0000256" key="3">
    <source>
        <dbReference type="ARBA" id="ARBA00022475"/>
    </source>
</evidence>
<evidence type="ECO:0000256" key="8">
    <source>
        <dbReference type="ARBA" id="ARBA00023303"/>
    </source>
</evidence>
<dbReference type="PANTHER" id="PTHR11893">
    <property type="entry name" value="INNEXIN"/>
    <property type="match status" value="1"/>
</dbReference>
<keyword evidence="4 9" id="KW-0812">Transmembrane</keyword>
<reference evidence="10" key="1">
    <citation type="journal article" date="2012" name="Dev. Genes Evol.">
        <title>The medicinal leech genome encodes 21 innexin genes: different combinations are expressed by identified central neurons.</title>
        <authorList>
            <person name="Kandarian B."/>
            <person name="Sethi J."/>
            <person name="Wu A."/>
            <person name="Baker M."/>
            <person name="Yazdani N."/>
            <person name="Kym E."/>
            <person name="Sanchez A."/>
            <person name="Edsall L."/>
            <person name="Gaasterland T."/>
            <person name="Macagno E."/>
        </authorList>
    </citation>
    <scope>NUCLEOTIDE SEQUENCE</scope>
</reference>
<evidence type="ECO:0000256" key="4">
    <source>
        <dbReference type="ARBA" id="ARBA00022692"/>
    </source>
</evidence>
<keyword evidence="8 9" id="KW-0407">Ion channel</keyword>